<evidence type="ECO:0000313" key="8">
    <source>
        <dbReference type="EMBL" id="MFC6064153.1"/>
    </source>
</evidence>
<evidence type="ECO:0000256" key="2">
    <source>
        <dbReference type="ARBA" id="ARBA00011006"/>
    </source>
</evidence>
<feature type="transmembrane region" description="Helical" evidence="7">
    <location>
        <begin position="31"/>
        <end position="51"/>
    </location>
</feature>
<gene>
    <name evidence="8" type="ORF">ACFP4F_16580</name>
</gene>
<evidence type="ECO:0000256" key="1">
    <source>
        <dbReference type="ARBA" id="ARBA00004651"/>
    </source>
</evidence>
<evidence type="ECO:0000256" key="7">
    <source>
        <dbReference type="SAM" id="Phobius"/>
    </source>
</evidence>
<evidence type="ECO:0000256" key="5">
    <source>
        <dbReference type="ARBA" id="ARBA00022989"/>
    </source>
</evidence>
<evidence type="ECO:0000256" key="3">
    <source>
        <dbReference type="ARBA" id="ARBA00022475"/>
    </source>
</evidence>
<dbReference type="PANTHER" id="PTHR33884:SF3">
    <property type="entry name" value="UPF0410 PROTEIN YMGE"/>
    <property type="match status" value="1"/>
</dbReference>
<keyword evidence="5 7" id="KW-1133">Transmembrane helix</keyword>
<dbReference type="PANTHER" id="PTHR33884">
    <property type="entry name" value="UPF0410 PROTEIN YMGE"/>
    <property type="match status" value="1"/>
</dbReference>
<evidence type="ECO:0000256" key="6">
    <source>
        <dbReference type="ARBA" id="ARBA00023136"/>
    </source>
</evidence>
<keyword evidence="4 7" id="KW-0812">Transmembrane</keyword>
<name>A0ABW1MKA6_9ACTN</name>
<evidence type="ECO:0000313" key="9">
    <source>
        <dbReference type="Proteomes" id="UP001596139"/>
    </source>
</evidence>
<protein>
    <submittedName>
        <fullName evidence="8">GlsB/YeaQ/YmgE family stress response membrane protein</fullName>
    </submittedName>
</protein>
<comment type="subcellular location">
    <subcellularLocation>
        <location evidence="1">Cell membrane</location>
        <topology evidence="1">Multi-pass membrane protein</topology>
    </subcellularLocation>
</comment>
<dbReference type="EMBL" id="JBHSPX010000004">
    <property type="protein sequence ID" value="MFC6064153.1"/>
    <property type="molecule type" value="Genomic_DNA"/>
</dbReference>
<dbReference type="Proteomes" id="UP001596139">
    <property type="component" value="Unassembled WGS sequence"/>
</dbReference>
<reference evidence="9" key="1">
    <citation type="journal article" date="2019" name="Int. J. Syst. Evol. Microbiol.">
        <title>The Global Catalogue of Microorganisms (GCM) 10K type strain sequencing project: providing services to taxonomists for standard genome sequencing and annotation.</title>
        <authorList>
            <consortium name="The Broad Institute Genomics Platform"/>
            <consortium name="The Broad Institute Genome Sequencing Center for Infectious Disease"/>
            <person name="Wu L."/>
            <person name="Ma J."/>
        </authorList>
    </citation>
    <scope>NUCLEOTIDE SEQUENCE [LARGE SCALE GENOMIC DNA]</scope>
    <source>
        <strain evidence="9">CGMCC 1.15180</strain>
    </source>
</reference>
<keyword evidence="6 7" id="KW-0472">Membrane</keyword>
<evidence type="ECO:0000256" key="4">
    <source>
        <dbReference type="ARBA" id="ARBA00022692"/>
    </source>
</evidence>
<comment type="similarity">
    <text evidence="2">Belongs to the UPF0410 family.</text>
</comment>
<accession>A0ABW1MKA6</accession>
<comment type="caution">
    <text evidence="8">The sequence shown here is derived from an EMBL/GenBank/DDBJ whole genome shotgun (WGS) entry which is preliminary data.</text>
</comment>
<keyword evidence="9" id="KW-1185">Reference proteome</keyword>
<feature type="transmembrane region" description="Helical" evidence="7">
    <location>
        <begin position="63"/>
        <end position="80"/>
    </location>
</feature>
<feature type="transmembrane region" description="Helical" evidence="7">
    <location>
        <begin position="6"/>
        <end position="24"/>
    </location>
</feature>
<proteinExistence type="inferred from homology"/>
<keyword evidence="3" id="KW-1003">Cell membrane</keyword>
<dbReference type="RefSeq" id="WP_031052086.1">
    <property type="nucleotide sequence ID" value="NZ_JBHSPX010000004.1"/>
</dbReference>
<dbReference type="InterPro" id="IPR007341">
    <property type="entry name" value="Transgly_assoc"/>
</dbReference>
<sequence length="87" mass="9273">MEVTSVTGALLVGIIIGILGRLIVPRRHRIGALWTMLIGVTAACLGAWIALGLGVADTQGIDWIEWFVQITLAALGVAALQRAQVRR</sequence>
<organism evidence="8 9">
    <name type="scientific">Streptomyces ochraceiscleroticus</name>
    <dbReference type="NCBI Taxonomy" id="47761"/>
    <lineage>
        <taxon>Bacteria</taxon>
        <taxon>Bacillati</taxon>
        <taxon>Actinomycetota</taxon>
        <taxon>Actinomycetes</taxon>
        <taxon>Kitasatosporales</taxon>
        <taxon>Streptomycetaceae</taxon>
        <taxon>Streptomyces</taxon>
    </lineage>
</organism>